<evidence type="ECO:0000313" key="2">
    <source>
        <dbReference type="Proteomes" id="UP000078460"/>
    </source>
</evidence>
<proteinExistence type="predicted"/>
<keyword evidence="2" id="KW-1185">Reference proteome</keyword>
<reference evidence="1" key="1">
    <citation type="submission" date="2016-03" db="EMBL/GenBank/DDBJ databases">
        <title>Sphingomonas melonis TY, whole genome shotgun sequencing.</title>
        <authorList>
            <person name="Wang H."/>
            <person name="Zhu P."/>
        </authorList>
    </citation>
    <scope>NUCLEOTIDE SEQUENCE [LARGE SCALE GENOMIC DNA]</scope>
    <source>
        <strain evidence="1">TY</strain>
    </source>
</reference>
<dbReference type="EMBL" id="LQCK02000034">
    <property type="protein sequence ID" value="KZB94279.1"/>
    <property type="molecule type" value="Genomic_DNA"/>
</dbReference>
<comment type="caution">
    <text evidence="1">The sequence shown here is derived from an EMBL/GenBank/DDBJ whole genome shotgun (WGS) entry which is preliminary data.</text>
</comment>
<name>A0A175Y1F1_9SPHN</name>
<sequence length="67" mass="6993">MPAAIPVPGSGDMTAKPVRERHFSICPDASASTPAGRMTPCAPSMATTRNALAAWMSVGLFFAQFIP</sequence>
<dbReference type="AlphaFoldDB" id="A0A175Y1F1"/>
<dbReference type="Proteomes" id="UP000078460">
    <property type="component" value="Unassembled WGS sequence"/>
</dbReference>
<protein>
    <submittedName>
        <fullName evidence="1">Uncharacterized protein</fullName>
    </submittedName>
</protein>
<organism evidence="1 2">
    <name type="scientific">Sphingomonas melonis TY</name>
    <dbReference type="NCBI Taxonomy" id="621456"/>
    <lineage>
        <taxon>Bacteria</taxon>
        <taxon>Pseudomonadati</taxon>
        <taxon>Pseudomonadota</taxon>
        <taxon>Alphaproteobacteria</taxon>
        <taxon>Sphingomonadales</taxon>
        <taxon>Sphingomonadaceae</taxon>
        <taxon>Sphingomonas</taxon>
    </lineage>
</organism>
<accession>A0A175Y1F1</accession>
<gene>
    <name evidence="1" type="ORF">AVM11_07390</name>
</gene>
<evidence type="ECO:0000313" key="1">
    <source>
        <dbReference type="EMBL" id="KZB94279.1"/>
    </source>
</evidence>